<proteinExistence type="inferred from homology"/>
<comment type="similarity">
    <text evidence="2">Belongs to the NAD(P)-dependent epimerase/dehydratase family.</text>
</comment>
<dbReference type="PANTHER" id="PTHR43000">
    <property type="entry name" value="DTDP-D-GLUCOSE 4,6-DEHYDRATASE-RELATED"/>
    <property type="match status" value="1"/>
</dbReference>
<dbReference type="Proteomes" id="UP001597151">
    <property type="component" value="Unassembled WGS sequence"/>
</dbReference>
<sequence>MVAGKTILITGGAGFIGSRLAVDLATRHRVRVFDNFLAQVHSDPACTRIALARAGVEVITGDLRDPAAIAAAVADTRPDVILHLAAETGTGQSFRQPTHYAQVNVIGTALLAEAVRRHAPGLQRLVLASTRAVYGEGAFIDDSGMRARAMPRRAGDMAHGHFRVQGRDGQPLVPVPTDADCPVAPASIYAATKLMQEHLLRQAFWGSATQVGILRLQNVYGPGQSLDNPYTGVLSIFCRQIHEGQTLSIYEDGQITRDFVMVDDVVRAFAMMVEAPAMPQEILDIGSGQGITLLEVARRLLGCLGAPRDRLQVTGAFRPGDIRHAVADISRAAALLGWTPRIPLDAGLLALAHWSGRQMRPPAAMASA</sequence>
<dbReference type="InterPro" id="IPR001509">
    <property type="entry name" value="Epimerase_deHydtase"/>
</dbReference>
<dbReference type="EMBL" id="JBHTKR010000003">
    <property type="protein sequence ID" value="MFD1194599.1"/>
    <property type="molecule type" value="Genomic_DNA"/>
</dbReference>
<evidence type="ECO:0000259" key="3">
    <source>
        <dbReference type="Pfam" id="PF01370"/>
    </source>
</evidence>
<comment type="pathway">
    <text evidence="1">Bacterial outer membrane biogenesis; LPS O-antigen biosynthesis.</text>
</comment>
<reference evidence="5" key="1">
    <citation type="journal article" date="2019" name="Int. J. Syst. Evol. Microbiol.">
        <title>The Global Catalogue of Microorganisms (GCM) 10K type strain sequencing project: providing services to taxonomists for standard genome sequencing and annotation.</title>
        <authorList>
            <consortium name="The Broad Institute Genomics Platform"/>
            <consortium name="The Broad Institute Genome Sequencing Center for Infectious Disease"/>
            <person name="Wu L."/>
            <person name="Ma J."/>
        </authorList>
    </citation>
    <scope>NUCLEOTIDE SEQUENCE [LARGE SCALE GENOMIC DNA]</scope>
    <source>
        <strain evidence="5">CCUG 55328</strain>
    </source>
</reference>
<dbReference type="SUPFAM" id="SSF51735">
    <property type="entry name" value="NAD(P)-binding Rossmann-fold domains"/>
    <property type="match status" value="1"/>
</dbReference>
<evidence type="ECO:0000313" key="5">
    <source>
        <dbReference type="Proteomes" id="UP001597151"/>
    </source>
</evidence>
<gene>
    <name evidence="4" type="ORF">ACFQ3C_07945</name>
</gene>
<dbReference type="InterPro" id="IPR036291">
    <property type="entry name" value="NAD(P)-bd_dom_sf"/>
</dbReference>
<evidence type="ECO:0000313" key="4">
    <source>
        <dbReference type="EMBL" id="MFD1194599.1"/>
    </source>
</evidence>
<comment type="caution">
    <text evidence="4">The sequence shown here is derived from an EMBL/GenBank/DDBJ whole genome shotgun (WGS) entry which is preliminary data.</text>
</comment>
<feature type="domain" description="NAD-dependent epimerase/dehydratase" evidence="3">
    <location>
        <begin position="7"/>
        <end position="140"/>
    </location>
</feature>
<dbReference type="Pfam" id="PF01370">
    <property type="entry name" value="Epimerase"/>
    <property type="match status" value="2"/>
</dbReference>
<keyword evidence="5" id="KW-1185">Reference proteome</keyword>
<accession>A0ABW3TBS3</accession>
<evidence type="ECO:0000256" key="1">
    <source>
        <dbReference type="ARBA" id="ARBA00005125"/>
    </source>
</evidence>
<protein>
    <submittedName>
        <fullName evidence="4">NAD-dependent epimerase/dehydratase family protein</fullName>
    </submittedName>
</protein>
<dbReference type="Gene3D" id="3.40.50.720">
    <property type="entry name" value="NAD(P)-binding Rossmann-like Domain"/>
    <property type="match status" value="1"/>
</dbReference>
<dbReference type="RefSeq" id="WP_380790284.1">
    <property type="nucleotide sequence ID" value="NZ_JBHTKR010000003.1"/>
</dbReference>
<name>A0ABW3TBS3_9RHOB</name>
<organism evidence="4 5">
    <name type="scientific">Seohaeicola saemankumensis</name>
    <dbReference type="NCBI Taxonomy" id="481181"/>
    <lineage>
        <taxon>Bacteria</taxon>
        <taxon>Pseudomonadati</taxon>
        <taxon>Pseudomonadota</taxon>
        <taxon>Alphaproteobacteria</taxon>
        <taxon>Rhodobacterales</taxon>
        <taxon>Roseobacteraceae</taxon>
        <taxon>Seohaeicola</taxon>
    </lineage>
</organism>
<evidence type="ECO:0000256" key="2">
    <source>
        <dbReference type="ARBA" id="ARBA00007637"/>
    </source>
</evidence>
<feature type="domain" description="NAD-dependent epimerase/dehydratase" evidence="3">
    <location>
        <begin position="175"/>
        <end position="286"/>
    </location>
</feature>
<dbReference type="PRINTS" id="PR01713">
    <property type="entry name" value="NUCEPIMERASE"/>
</dbReference>